<accession>A0AA89PTA9</accession>
<dbReference type="SUPFAM" id="SSF53474">
    <property type="entry name" value="alpha/beta-Hydrolases"/>
    <property type="match status" value="1"/>
</dbReference>
<reference evidence="4 5" key="1">
    <citation type="submission" date="2020-08" db="EMBL/GenBank/DDBJ databases">
        <title>Sequencing the genomes of 1000 actinobacteria strains.</title>
        <authorList>
            <person name="Klenk H.-P."/>
        </authorList>
    </citation>
    <scope>NUCLEOTIDE SEQUENCE [LARGE SCALE GENOMIC DNA]</scope>
    <source>
        <strain evidence="4 5">DSM 40129</strain>
    </source>
</reference>
<keyword evidence="5" id="KW-1185">Reference proteome</keyword>
<feature type="region of interest" description="Disordered" evidence="2">
    <location>
        <begin position="123"/>
        <end position="150"/>
    </location>
</feature>
<dbReference type="GO" id="GO:0016297">
    <property type="term" value="F:fatty acyl-[ACP] hydrolase activity"/>
    <property type="evidence" value="ECO:0007669"/>
    <property type="project" value="UniProtKB-EC"/>
</dbReference>
<feature type="domain" description="Thioesterase" evidence="3">
    <location>
        <begin position="24"/>
        <end position="238"/>
    </location>
</feature>
<proteinExistence type="inferred from homology"/>
<dbReference type="GeneID" id="93836618"/>
<keyword evidence="4" id="KW-0378">Hydrolase</keyword>
<evidence type="ECO:0000256" key="1">
    <source>
        <dbReference type="ARBA" id="ARBA00007169"/>
    </source>
</evidence>
<evidence type="ECO:0000256" key="2">
    <source>
        <dbReference type="SAM" id="MobiDB-lite"/>
    </source>
</evidence>
<evidence type="ECO:0000313" key="5">
    <source>
        <dbReference type="Proteomes" id="UP000579531"/>
    </source>
</evidence>
<dbReference type="EC" id="3.1.2.21" evidence="4"/>
<organism evidence="4 5">
    <name type="scientific">Streptomyces collinus</name>
    <dbReference type="NCBI Taxonomy" id="42684"/>
    <lineage>
        <taxon>Bacteria</taxon>
        <taxon>Bacillati</taxon>
        <taxon>Actinomycetota</taxon>
        <taxon>Actinomycetes</taxon>
        <taxon>Kitasatosporales</taxon>
        <taxon>Streptomycetaceae</taxon>
        <taxon>Streptomyces</taxon>
    </lineage>
</organism>
<comment type="caution">
    <text evidence="4">The sequence shown here is derived from an EMBL/GenBank/DDBJ whole genome shotgun (WGS) entry which is preliminary data.</text>
</comment>
<dbReference type="Pfam" id="PF00975">
    <property type="entry name" value="Thioesterase"/>
    <property type="match status" value="1"/>
</dbReference>
<dbReference type="InterPro" id="IPR001031">
    <property type="entry name" value="Thioesterase"/>
</dbReference>
<evidence type="ECO:0000259" key="3">
    <source>
        <dbReference type="Pfam" id="PF00975"/>
    </source>
</evidence>
<dbReference type="Proteomes" id="UP000579531">
    <property type="component" value="Unassembled WGS sequence"/>
</dbReference>
<dbReference type="RefSeq" id="WP_184842434.1">
    <property type="nucleotide sequence ID" value="NZ_BAABFE010000019.1"/>
</dbReference>
<evidence type="ECO:0000313" key="4">
    <source>
        <dbReference type="EMBL" id="MBB5809206.1"/>
    </source>
</evidence>
<dbReference type="AlphaFoldDB" id="A0AA89PTA9"/>
<dbReference type="GO" id="GO:0008610">
    <property type="term" value="P:lipid biosynthetic process"/>
    <property type="evidence" value="ECO:0007669"/>
    <property type="project" value="TreeGrafter"/>
</dbReference>
<dbReference type="InterPro" id="IPR012223">
    <property type="entry name" value="TEII"/>
</dbReference>
<gene>
    <name evidence="4" type="ORF">HNR72_000234</name>
</gene>
<comment type="similarity">
    <text evidence="1">Belongs to the thioesterase family.</text>
</comment>
<protein>
    <submittedName>
        <fullName evidence="4">Medium-chain acyl-[acyl-carrier-protein] hydrolase</fullName>
        <ecNumber evidence="4">3.1.2.21</ecNumber>
    </submittedName>
</protein>
<name>A0AA89PTA9_STRCU</name>
<dbReference type="InterPro" id="IPR029058">
    <property type="entry name" value="AB_hydrolase_fold"/>
</dbReference>
<dbReference type="PANTHER" id="PTHR11487:SF0">
    <property type="entry name" value="S-ACYL FATTY ACID SYNTHASE THIOESTERASE, MEDIUM CHAIN"/>
    <property type="match status" value="1"/>
</dbReference>
<sequence>MEQVTSEEARLLRRYGPGHRQVAVCFHHAGGGMSSYRGWADRLRTHVDVVLVQLKGREDRTAEPLTDDLGELAVRIARGICEMPYDEILLVGHSMGATVAWAVADAMWAVYRRRARVVLSAQAPPPYTDQVGRQPPPADHDRPAEDPGACGDTLTSAADAFHARLLAADLAWMAREFPALVPRPLPVDVHCLAADRDPLLAPGDMAGWASLTTRRFSRRTVPGGHMYLLTNPEPVLDLVGELAVHGTTDRVIGVVH</sequence>
<dbReference type="PANTHER" id="PTHR11487">
    <property type="entry name" value="THIOESTERASE"/>
    <property type="match status" value="1"/>
</dbReference>
<dbReference type="Gene3D" id="3.40.50.1820">
    <property type="entry name" value="alpha/beta hydrolase"/>
    <property type="match status" value="1"/>
</dbReference>
<dbReference type="EMBL" id="JACHLX010000001">
    <property type="protein sequence ID" value="MBB5809206.1"/>
    <property type="molecule type" value="Genomic_DNA"/>
</dbReference>